<dbReference type="Pfam" id="PF08877">
    <property type="entry name" value="MepB-like"/>
    <property type="match status" value="1"/>
</dbReference>
<keyword evidence="2" id="KW-1185">Reference proteome</keyword>
<dbReference type="STRING" id="1464122.SAMN05421737_10428"/>
<organism evidence="1 2">
    <name type="scientific">Shouchella lonarensis</name>
    <dbReference type="NCBI Taxonomy" id="1464122"/>
    <lineage>
        <taxon>Bacteria</taxon>
        <taxon>Bacillati</taxon>
        <taxon>Bacillota</taxon>
        <taxon>Bacilli</taxon>
        <taxon>Bacillales</taxon>
        <taxon>Bacillaceae</taxon>
        <taxon>Shouchella</taxon>
    </lineage>
</organism>
<proteinExistence type="predicted"/>
<evidence type="ECO:0000313" key="1">
    <source>
        <dbReference type="EMBL" id="SDB94550.1"/>
    </source>
</evidence>
<dbReference type="Proteomes" id="UP000242662">
    <property type="component" value="Unassembled WGS sequence"/>
</dbReference>
<reference evidence="2" key="1">
    <citation type="submission" date="2016-09" db="EMBL/GenBank/DDBJ databases">
        <authorList>
            <person name="Varghese N."/>
            <person name="Submissions S."/>
        </authorList>
    </citation>
    <scope>NUCLEOTIDE SEQUENCE [LARGE SCALE GENOMIC DNA]</scope>
    <source>
        <strain evidence="2">25nlg</strain>
    </source>
</reference>
<dbReference type="InterPro" id="IPR011235">
    <property type="entry name" value="MepB-like"/>
</dbReference>
<evidence type="ECO:0000313" key="2">
    <source>
        <dbReference type="Proteomes" id="UP000242662"/>
    </source>
</evidence>
<dbReference type="RefSeq" id="WP_090775165.1">
    <property type="nucleotide sequence ID" value="NZ_FMYM01000004.1"/>
</dbReference>
<dbReference type="Gene3D" id="3.40.1350.140">
    <property type="entry name" value="MepB-like"/>
    <property type="match status" value="1"/>
</dbReference>
<dbReference type="InterPro" id="IPR038231">
    <property type="entry name" value="MepB-like_sf"/>
</dbReference>
<dbReference type="OrthoDB" id="4954833at2"/>
<dbReference type="EMBL" id="FMYM01000004">
    <property type="protein sequence ID" value="SDB94550.1"/>
    <property type="molecule type" value="Genomic_DNA"/>
</dbReference>
<accession>A0A1G6HJW9</accession>
<sequence>MTLTNTRPKWSVDASVGELPYSFEWICNEILTPAGIQVSESYREHESAEYGAVQFHLNGQRALFRQAKRTPKKVGQFVTLWKRETPAFEIAPLDASDDIEWVLIASDEGARCGMFLFPKLVLIKKGIFSRQHIGGKRAFRVYGPWTTPTASQAQRTKKWQSDYFDEFVEGKMKETICQVNSRVMG</sequence>
<evidence type="ECO:0008006" key="3">
    <source>
        <dbReference type="Google" id="ProtNLM"/>
    </source>
</evidence>
<protein>
    <recommendedName>
        <fullName evidence="3">MepB protein</fullName>
    </recommendedName>
</protein>
<gene>
    <name evidence="1" type="ORF">SAMN05421737_10428</name>
</gene>
<dbReference type="AlphaFoldDB" id="A0A1G6HJW9"/>
<name>A0A1G6HJW9_9BACI</name>